<dbReference type="OrthoDB" id="428734at2759"/>
<evidence type="ECO:0000313" key="2">
    <source>
        <dbReference type="EMBL" id="EEQ97237.1"/>
    </source>
</evidence>
<evidence type="ECO:0000313" key="3">
    <source>
        <dbReference type="Proteomes" id="UP000007800"/>
    </source>
</evidence>
<gene>
    <name evidence="2" type="ORF">Pmar_PMAR024676</name>
</gene>
<evidence type="ECO:0000256" key="1">
    <source>
        <dbReference type="SAM" id="MobiDB-lite"/>
    </source>
</evidence>
<reference evidence="2 3" key="1">
    <citation type="submission" date="2008-07" db="EMBL/GenBank/DDBJ databases">
        <authorList>
            <person name="El-Sayed N."/>
            <person name="Caler E."/>
            <person name="Inman J."/>
            <person name="Amedeo P."/>
            <person name="Hass B."/>
            <person name="Wortman J."/>
        </authorList>
    </citation>
    <scope>NUCLEOTIDE SEQUENCE [LARGE SCALE GENOMIC DNA]</scope>
    <source>
        <strain evidence="3">ATCC 50983 / TXsc</strain>
    </source>
</reference>
<protein>
    <submittedName>
        <fullName evidence="2">Uncharacterized protein</fullName>
    </submittedName>
</protein>
<dbReference type="Proteomes" id="UP000007800">
    <property type="component" value="Unassembled WGS sequence"/>
</dbReference>
<organism evidence="3">
    <name type="scientific">Perkinsus marinus (strain ATCC 50983 / TXsc)</name>
    <dbReference type="NCBI Taxonomy" id="423536"/>
    <lineage>
        <taxon>Eukaryota</taxon>
        <taxon>Sar</taxon>
        <taxon>Alveolata</taxon>
        <taxon>Perkinsozoa</taxon>
        <taxon>Perkinsea</taxon>
        <taxon>Perkinsida</taxon>
        <taxon>Perkinsidae</taxon>
        <taxon>Perkinsus</taxon>
    </lineage>
</organism>
<feature type="region of interest" description="Disordered" evidence="1">
    <location>
        <begin position="76"/>
        <end position="115"/>
    </location>
</feature>
<keyword evidence="3" id="KW-1185">Reference proteome</keyword>
<dbReference type="AlphaFoldDB" id="C5M1B5"/>
<proteinExistence type="predicted"/>
<dbReference type="InParanoid" id="C5M1B5"/>
<dbReference type="EMBL" id="GG687290">
    <property type="protein sequence ID" value="EEQ97237.1"/>
    <property type="molecule type" value="Genomic_DNA"/>
</dbReference>
<dbReference type="GeneID" id="9054385"/>
<dbReference type="RefSeq" id="XP_002764520.1">
    <property type="nucleotide sequence ID" value="XM_002764474.1"/>
</dbReference>
<sequence>MSSSTGAHRYITAFIILTDRGRFEMSRGLLDSTAVRSVSRRGYKHLADDHCLPCPSSDKEDDCMYCPWASIEEDEAAEQSTTATLGADSAAPGSGRDQSPMNDSPPLPGSSGSCWTPVANTRTYTPVPEDTDRILCVKNVGLYMLHTKLSERPRSV</sequence>
<accession>C5M1B5</accession>
<name>C5M1B5_PERM5</name>